<keyword evidence="1" id="KW-0472">Membrane</keyword>
<feature type="transmembrane region" description="Helical" evidence="1">
    <location>
        <begin position="12"/>
        <end position="35"/>
    </location>
</feature>
<gene>
    <name evidence="2" type="ORF">SAMN05444271_11713</name>
</gene>
<accession>A0A1H6VSB9</accession>
<sequence>MSVKTSSSNKPLVKAGIVYFASVLGIGFPIMYTAYVLLVGIFSTLGVGWFVSSAAGITLVAIAFLLGMVVAEKVASQVVKKVF</sequence>
<keyword evidence="3" id="KW-1185">Reference proteome</keyword>
<name>A0A1H6VSB9_9EURY</name>
<dbReference type="Proteomes" id="UP000198888">
    <property type="component" value="Unassembled WGS sequence"/>
</dbReference>
<feature type="transmembrane region" description="Helical" evidence="1">
    <location>
        <begin position="47"/>
        <end position="71"/>
    </location>
</feature>
<dbReference type="EMBL" id="FNYR01000017">
    <property type="protein sequence ID" value="SEJ03102.1"/>
    <property type="molecule type" value="Genomic_DNA"/>
</dbReference>
<keyword evidence="1" id="KW-0812">Transmembrane</keyword>
<evidence type="ECO:0000313" key="2">
    <source>
        <dbReference type="EMBL" id="SEJ03102.1"/>
    </source>
</evidence>
<evidence type="ECO:0000256" key="1">
    <source>
        <dbReference type="SAM" id="Phobius"/>
    </source>
</evidence>
<organism evidence="2 3">
    <name type="scientific">Halohasta litchfieldiae</name>
    <dbReference type="NCBI Taxonomy" id="1073996"/>
    <lineage>
        <taxon>Archaea</taxon>
        <taxon>Methanobacteriati</taxon>
        <taxon>Methanobacteriota</taxon>
        <taxon>Stenosarchaea group</taxon>
        <taxon>Halobacteria</taxon>
        <taxon>Halobacteriales</taxon>
        <taxon>Haloferacaceae</taxon>
        <taxon>Halohasta</taxon>
    </lineage>
</organism>
<proteinExistence type="predicted"/>
<dbReference type="AlphaFoldDB" id="A0A1H6VSB9"/>
<evidence type="ECO:0000313" key="3">
    <source>
        <dbReference type="Proteomes" id="UP000198888"/>
    </source>
</evidence>
<reference evidence="2 3" key="1">
    <citation type="submission" date="2016-10" db="EMBL/GenBank/DDBJ databases">
        <authorList>
            <person name="de Groot N.N."/>
        </authorList>
    </citation>
    <scope>NUCLEOTIDE SEQUENCE [LARGE SCALE GENOMIC DNA]</scope>
    <source>
        <strain evidence="2 3">DSM 22187</strain>
    </source>
</reference>
<protein>
    <submittedName>
        <fullName evidence="2">Uncharacterized protein</fullName>
    </submittedName>
</protein>
<keyword evidence="1" id="KW-1133">Transmembrane helix</keyword>